<dbReference type="Pfam" id="PF14529">
    <property type="entry name" value="Exo_endo_phos_2"/>
    <property type="match status" value="1"/>
</dbReference>
<organism evidence="3 4">
    <name type="scientific">Trichogramma brassicae</name>
    <dbReference type="NCBI Taxonomy" id="86971"/>
    <lineage>
        <taxon>Eukaryota</taxon>
        <taxon>Metazoa</taxon>
        <taxon>Ecdysozoa</taxon>
        <taxon>Arthropoda</taxon>
        <taxon>Hexapoda</taxon>
        <taxon>Insecta</taxon>
        <taxon>Pterygota</taxon>
        <taxon>Neoptera</taxon>
        <taxon>Endopterygota</taxon>
        <taxon>Hymenoptera</taxon>
        <taxon>Apocrita</taxon>
        <taxon>Proctotrupomorpha</taxon>
        <taxon>Chalcidoidea</taxon>
        <taxon>Trichogrammatidae</taxon>
        <taxon>Trichogramma</taxon>
    </lineage>
</organism>
<dbReference type="EMBL" id="CADCXV010000771">
    <property type="protein sequence ID" value="CAB0035112.1"/>
    <property type="molecule type" value="Genomic_DNA"/>
</dbReference>
<feature type="region of interest" description="Disordered" evidence="1">
    <location>
        <begin position="561"/>
        <end position="601"/>
    </location>
</feature>
<evidence type="ECO:0000259" key="2">
    <source>
        <dbReference type="Pfam" id="PF14529"/>
    </source>
</evidence>
<protein>
    <recommendedName>
        <fullName evidence="2">Endonuclease/exonuclease/phosphatase domain-containing protein</fullName>
    </recommendedName>
</protein>
<feature type="region of interest" description="Disordered" evidence="1">
    <location>
        <begin position="1058"/>
        <end position="1090"/>
    </location>
</feature>
<feature type="region of interest" description="Disordered" evidence="1">
    <location>
        <begin position="355"/>
        <end position="397"/>
    </location>
</feature>
<dbReference type="GO" id="GO:0003824">
    <property type="term" value="F:catalytic activity"/>
    <property type="evidence" value="ECO:0007669"/>
    <property type="project" value="InterPro"/>
</dbReference>
<keyword evidence="4" id="KW-1185">Reference proteome</keyword>
<dbReference type="PANTHER" id="PTHR19446">
    <property type="entry name" value="REVERSE TRANSCRIPTASES"/>
    <property type="match status" value="1"/>
</dbReference>
<dbReference type="SUPFAM" id="SSF56219">
    <property type="entry name" value="DNase I-like"/>
    <property type="match status" value="1"/>
</dbReference>
<dbReference type="Proteomes" id="UP000479190">
    <property type="component" value="Unassembled WGS sequence"/>
</dbReference>
<feature type="compositionally biased region" description="Basic residues" evidence="1">
    <location>
        <begin position="836"/>
        <end position="848"/>
    </location>
</feature>
<proteinExistence type="predicted"/>
<evidence type="ECO:0000313" key="3">
    <source>
        <dbReference type="EMBL" id="CAB0035112.1"/>
    </source>
</evidence>
<dbReference type="InterPro" id="IPR036691">
    <property type="entry name" value="Endo/exonu/phosph_ase_sf"/>
</dbReference>
<reference evidence="3 4" key="1">
    <citation type="submission" date="2020-02" db="EMBL/GenBank/DDBJ databases">
        <authorList>
            <person name="Ferguson B K."/>
        </authorList>
    </citation>
    <scope>NUCLEOTIDE SEQUENCE [LARGE SCALE GENOMIC DNA]</scope>
</reference>
<sequence>MHVCCPTLHGRKEDRTKGPSTMEGEFRRVQRAYSKAVGPYERQRANIEELNANGNLHADRLKKKRCVTKEKGLCDLLNVSKEFMQSFQPSEQTRSYISKLLTWITYGPNGFTEPTMSTEELGFNILEKSWYRNLYPMVQACNDLANLDMYKDLIKPIYKPAAALRDFVNEIVNEPAGDLQHALIHGHIEGLQVALFLSTHMLAEQSVRLREDHLQAPPTTNDEQDRQKSIKAIHNSIVKLKTITIDSDNNCACDQGKQLVKSYVSSSSSSRIYSQEFLIPHQFIRPPKGFPKMRCKTIEEESVFSLDVLPPLKNDSVVGHRALVMGAMCRSPAVLQQVKKTLQGRDGVQLNLASGYLPQGAPMEPEEVPETEQEPKRKYGPSPSPEKPKPKPAAPAVKPKKFHFKILKGLHAWTPPKFVLDPVPKQILQWPPVSVLIMRVFFMRRVPEISELQYKVKKVTEYKITPECIQMGLVPLEPYLTNIDSVKSLKIPITEDESVRAEAYLKTLRAYREKTSTTTLIKKKSRKGRPPKFANKVIDDLTLEPVDLEKLVKPYIHGLTGTLISPSGPNEQARRSQQPPPGRAARQPVPGEAQDQAVSNTAGPCHKLFSARSRRATIVTSAVGGSGLSLRDHKARATHGMSTAVSDGLRSPQGQTSVEKPGGPSLMELGPLPTPRNVSVHNGKGCQAPVFRGICDRDLGGQAERLDGLIRGLGQFIQGKSNLHKEVISYQVSLGIALSALRKSLESQVPPRPPVADKAVCTSPLFTGSATSKRLATSPPASHATPKRHAVTPASKEHDENNNEVGNQDGFVLVDRRHHRQRKQTAATPGAVHARQQPKPRPVQRRARHRPDVIVIKAKDASKYADILRSLKSDPTLQQKVGSSVNNIRRSAAGALMLQLKKGVENASDLGEELGRVLGTAATASALLHTSTIEIKDLDECATKEEVTAALDALSWRSGTQVAVVALPDDLAATALKLGHVRIGWVNCRIRARERRLRAATAAGALVTWPLAARVPTARSSATDAAKRATKQRTAKANHRAFSAENEELTTIVTRPQARAALWPGRSPRTADDENPPAQPQSLRGCPGPALRHHQQAAHRRGHLVRAIQEPCSTQHMARRCRRPSSYLGAWRNSGCRSAQREYIPTSWARIGGIFFFSVYAPPRLSEREFSALLANITEEARGRRPLVIAGDFNAWSTEWGCRETRPRASILLDSLALLDAVLLNTATTRPSSSRSRTTGLEQALDAPELQVERPYSRCGPFLCRRVRRVGRSRTAEDMASSLMSVITGACDASMTKANPRRRREPVYWWTPEIADLRRSCLRARRLFQRSRGQHDEETHSANYASARRLLRVAIKTSKRRCWRQLCDEVNNDVWGKPYRIAMSRLGCPQAKQPSSPLLVRGVVAALFPRVPSGPALRLPRRAEEPIPAVTLEELKGAQSRIKERSAPGPDGIPNSALKIAIAARPDIFLRVYTMCLETGVFPVWLEAPETRPAPKARQTSRRAVLVSSAVYVRHGGQDSLERIICDRLEAFTERPGGLSERQYGFRKGRSTIDASRTSFFPPPVRPSPARDGTAAPRSTAPW</sequence>
<gene>
    <name evidence="3" type="ORF">TBRA_LOCUS7010</name>
</gene>
<dbReference type="Gene3D" id="3.60.10.10">
    <property type="entry name" value="Endonuclease/exonuclease/phosphatase"/>
    <property type="match status" value="1"/>
</dbReference>
<feature type="region of interest" description="Disordered" evidence="1">
    <location>
        <begin position="769"/>
        <end position="848"/>
    </location>
</feature>
<evidence type="ECO:0000256" key="1">
    <source>
        <dbReference type="SAM" id="MobiDB-lite"/>
    </source>
</evidence>
<dbReference type="InterPro" id="IPR005135">
    <property type="entry name" value="Endo/exonuclease/phosphatase"/>
</dbReference>
<accession>A0A6H5IEW5</accession>
<evidence type="ECO:0000313" key="4">
    <source>
        <dbReference type="Proteomes" id="UP000479190"/>
    </source>
</evidence>
<feature type="domain" description="Endonuclease/exonuclease/phosphatase" evidence="2">
    <location>
        <begin position="1154"/>
        <end position="1238"/>
    </location>
</feature>
<feature type="region of interest" description="Disordered" evidence="1">
    <location>
        <begin position="1554"/>
        <end position="1583"/>
    </location>
</feature>
<name>A0A6H5IEW5_9HYME</name>
<feature type="region of interest" description="Disordered" evidence="1">
    <location>
        <begin position="640"/>
        <end position="670"/>
    </location>
</feature>